<organism evidence="2">
    <name type="scientific">marine sediment metagenome</name>
    <dbReference type="NCBI Taxonomy" id="412755"/>
    <lineage>
        <taxon>unclassified sequences</taxon>
        <taxon>metagenomes</taxon>
        <taxon>ecological metagenomes</taxon>
    </lineage>
</organism>
<name>X1B899_9ZZZZ</name>
<protein>
    <recommendedName>
        <fullName evidence="1">Right handed beta helix domain-containing protein</fullName>
    </recommendedName>
</protein>
<reference evidence="2" key="1">
    <citation type="journal article" date="2014" name="Front. Microbiol.">
        <title>High frequency of phylogenetically diverse reductive dehalogenase-homologous genes in deep subseafloor sedimentary metagenomes.</title>
        <authorList>
            <person name="Kawai M."/>
            <person name="Futagami T."/>
            <person name="Toyoda A."/>
            <person name="Takaki Y."/>
            <person name="Nishi S."/>
            <person name="Hori S."/>
            <person name="Arai W."/>
            <person name="Tsubouchi T."/>
            <person name="Morono Y."/>
            <person name="Uchiyama I."/>
            <person name="Ito T."/>
            <person name="Fujiyama A."/>
            <person name="Inagaki F."/>
            <person name="Takami H."/>
        </authorList>
    </citation>
    <scope>NUCLEOTIDE SEQUENCE</scope>
    <source>
        <strain evidence="2">Expedition CK06-06</strain>
    </source>
</reference>
<dbReference type="SUPFAM" id="SSF51126">
    <property type="entry name" value="Pectin lyase-like"/>
    <property type="match status" value="1"/>
</dbReference>
<evidence type="ECO:0000313" key="2">
    <source>
        <dbReference type="EMBL" id="GAG77512.1"/>
    </source>
</evidence>
<dbReference type="EMBL" id="BART01013477">
    <property type="protein sequence ID" value="GAG77512.1"/>
    <property type="molecule type" value="Genomic_DNA"/>
</dbReference>
<dbReference type="InterPro" id="IPR012334">
    <property type="entry name" value="Pectin_lyas_fold"/>
</dbReference>
<dbReference type="InterPro" id="IPR039448">
    <property type="entry name" value="Beta_helix"/>
</dbReference>
<gene>
    <name evidence="2" type="ORF">S01H4_27535</name>
</gene>
<feature type="non-terminal residue" evidence="2">
    <location>
        <position position="231"/>
    </location>
</feature>
<feature type="non-terminal residue" evidence="2">
    <location>
        <position position="1"/>
    </location>
</feature>
<sequence>TVYDIQTWYNKTISGNRSKAYDELDIQGDYYYNSTTKNLSIYSTSNPASYYSEIYLAVETRGGAYGIIQAQSTSYLLFDNLDVRYGGVLGISTSRSTNVTVQNCTVKYIGGTIQTGTTRYGNCIQFWANSTNIKALYNDISYCFDAGITPQSATSAGSVTMNNIEIAYNILSHNYYGVEYFNSHSDSQTYNLSVHHNTIAFTEEIFEWGRQYPQAVRLGKNPLLSNGTNFS</sequence>
<feature type="domain" description="Right handed beta helix" evidence="1">
    <location>
        <begin position="64"/>
        <end position="199"/>
    </location>
</feature>
<dbReference type="Pfam" id="PF13229">
    <property type="entry name" value="Beta_helix"/>
    <property type="match status" value="1"/>
</dbReference>
<accession>X1B899</accession>
<evidence type="ECO:0000259" key="1">
    <source>
        <dbReference type="Pfam" id="PF13229"/>
    </source>
</evidence>
<dbReference type="AlphaFoldDB" id="X1B899"/>
<comment type="caution">
    <text evidence="2">The sequence shown here is derived from an EMBL/GenBank/DDBJ whole genome shotgun (WGS) entry which is preliminary data.</text>
</comment>
<proteinExistence type="predicted"/>
<dbReference type="InterPro" id="IPR011050">
    <property type="entry name" value="Pectin_lyase_fold/virulence"/>
</dbReference>
<dbReference type="Gene3D" id="2.160.20.10">
    <property type="entry name" value="Single-stranded right-handed beta-helix, Pectin lyase-like"/>
    <property type="match status" value="1"/>
</dbReference>